<proteinExistence type="predicted"/>
<feature type="compositionally biased region" description="Polar residues" evidence="1">
    <location>
        <begin position="17"/>
        <end position="26"/>
    </location>
</feature>
<keyword evidence="3" id="KW-1185">Reference proteome</keyword>
<gene>
    <name evidence="2" type="ORF">CC84DRAFT_1206659</name>
</gene>
<dbReference type="EMBL" id="KV441553">
    <property type="protein sequence ID" value="OAG05192.1"/>
    <property type="molecule type" value="Genomic_DNA"/>
</dbReference>
<dbReference type="OrthoDB" id="5131368at2759"/>
<dbReference type="AlphaFoldDB" id="A0A177CE50"/>
<feature type="region of interest" description="Disordered" evidence="1">
    <location>
        <begin position="1"/>
        <end position="40"/>
    </location>
</feature>
<organism evidence="2 3">
    <name type="scientific">Paraphaeosphaeria sporulosa</name>
    <dbReference type="NCBI Taxonomy" id="1460663"/>
    <lineage>
        <taxon>Eukaryota</taxon>
        <taxon>Fungi</taxon>
        <taxon>Dikarya</taxon>
        <taxon>Ascomycota</taxon>
        <taxon>Pezizomycotina</taxon>
        <taxon>Dothideomycetes</taxon>
        <taxon>Pleosporomycetidae</taxon>
        <taxon>Pleosporales</taxon>
        <taxon>Massarineae</taxon>
        <taxon>Didymosphaeriaceae</taxon>
        <taxon>Paraphaeosphaeria</taxon>
    </lineage>
</organism>
<evidence type="ECO:0000256" key="1">
    <source>
        <dbReference type="SAM" id="MobiDB-lite"/>
    </source>
</evidence>
<accession>A0A177CE50</accession>
<dbReference type="Proteomes" id="UP000077069">
    <property type="component" value="Unassembled WGS sequence"/>
</dbReference>
<dbReference type="GeneID" id="28765527"/>
<dbReference type="InParanoid" id="A0A177CE50"/>
<dbReference type="RefSeq" id="XP_018035557.1">
    <property type="nucleotide sequence ID" value="XM_018182041.1"/>
</dbReference>
<sequence length="181" mass="20263">MCHSPSSPATRKLQAHHPSSLQTQDGQLEPRNPPTHGLDTLNFNNSFLSPEFAPTEMRTVVQGAILIGVGGTAVLLQMAMPGIGARVGYSDDDSGLELWAAATLHSATPVVLEICARLGPYFRWDAQRRREYGVWRLNSMQMSFVRLIAVEWMPILLREPFWVEEDSRGRRVGYWVVSVMV</sequence>
<name>A0A177CE50_9PLEO</name>
<dbReference type="STRING" id="1460663.A0A177CE50"/>
<protein>
    <submittedName>
        <fullName evidence="2">Uncharacterized protein</fullName>
    </submittedName>
</protein>
<evidence type="ECO:0000313" key="3">
    <source>
        <dbReference type="Proteomes" id="UP000077069"/>
    </source>
</evidence>
<reference evidence="2 3" key="1">
    <citation type="submission" date="2016-05" db="EMBL/GenBank/DDBJ databases">
        <title>Comparative analysis of secretome profiles of manganese(II)-oxidizing ascomycete fungi.</title>
        <authorList>
            <consortium name="DOE Joint Genome Institute"/>
            <person name="Zeiner C.A."/>
            <person name="Purvine S.O."/>
            <person name="Zink E.M."/>
            <person name="Wu S."/>
            <person name="Pasa-Tolic L."/>
            <person name="Chaput D.L."/>
            <person name="Haridas S."/>
            <person name="Grigoriev I.V."/>
            <person name="Santelli C.M."/>
            <person name="Hansel C.M."/>
        </authorList>
    </citation>
    <scope>NUCLEOTIDE SEQUENCE [LARGE SCALE GENOMIC DNA]</scope>
    <source>
        <strain evidence="2 3">AP3s5-JAC2a</strain>
    </source>
</reference>
<evidence type="ECO:0000313" key="2">
    <source>
        <dbReference type="EMBL" id="OAG05192.1"/>
    </source>
</evidence>